<dbReference type="GO" id="GO:0016757">
    <property type="term" value="F:glycosyltransferase activity"/>
    <property type="evidence" value="ECO:0007669"/>
    <property type="project" value="UniProtKB-KW"/>
</dbReference>
<dbReference type="CDD" id="cd04187">
    <property type="entry name" value="DPM1_like_bac"/>
    <property type="match status" value="1"/>
</dbReference>
<dbReference type="SUPFAM" id="SSF53448">
    <property type="entry name" value="Nucleotide-diphospho-sugar transferases"/>
    <property type="match status" value="1"/>
</dbReference>
<keyword evidence="1" id="KW-1003">Cell membrane</keyword>
<name>A0ABT8R895_9BACT</name>
<keyword evidence="5" id="KW-0448">Lipopolysaccharide biosynthesis</keyword>
<evidence type="ECO:0000256" key="1">
    <source>
        <dbReference type="ARBA" id="ARBA00022475"/>
    </source>
</evidence>
<dbReference type="Pfam" id="PF00535">
    <property type="entry name" value="Glycos_transf_2"/>
    <property type="match status" value="1"/>
</dbReference>
<evidence type="ECO:0000256" key="6">
    <source>
        <dbReference type="ARBA" id="ARBA00022989"/>
    </source>
</evidence>
<proteinExistence type="predicted"/>
<evidence type="ECO:0000259" key="9">
    <source>
        <dbReference type="Pfam" id="PF00535"/>
    </source>
</evidence>
<keyword evidence="11" id="KW-1185">Reference proteome</keyword>
<dbReference type="InterPro" id="IPR001173">
    <property type="entry name" value="Glyco_trans_2-like"/>
</dbReference>
<evidence type="ECO:0000256" key="8">
    <source>
        <dbReference type="SAM" id="Phobius"/>
    </source>
</evidence>
<evidence type="ECO:0000256" key="2">
    <source>
        <dbReference type="ARBA" id="ARBA00022676"/>
    </source>
</evidence>
<organism evidence="10 11">
    <name type="scientific">Rhodocytophaga aerolata</name>
    <dbReference type="NCBI Taxonomy" id="455078"/>
    <lineage>
        <taxon>Bacteria</taxon>
        <taxon>Pseudomonadati</taxon>
        <taxon>Bacteroidota</taxon>
        <taxon>Cytophagia</taxon>
        <taxon>Cytophagales</taxon>
        <taxon>Rhodocytophagaceae</taxon>
        <taxon>Rhodocytophaga</taxon>
    </lineage>
</organism>
<dbReference type="Proteomes" id="UP001168528">
    <property type="component" value="Unassembled WGS sequence"/>
</dbReference>
<evidence type="ECO:0000256" key="4">
    <source>
        <dbReference type="ARBA" id="ARBA00022692"/>
    </source>
</evidence>
<evidence type="ECO:0000313" key="10">
    <source>
        <dbReference type="EMBL" id="MDO1448321.1"/>
    </source>
</evidence>
<evidence type="ECO:0000256" key="3">
    <source>
        <dbReference type="ARBA" id="ARBA00022679"/>
    </source>
</evidence>
<dbReference type="PANTHER" id="PTHR48090">
    <property type="entry name" value="UNDECAPRENYL-PHOSPHATE 4-DEOXY-4-FORMAMIDO-L-ARABINOSE TRANSFERASE-RELATED"/>
    <property type="match status" value="1"/>
</dbReference>
<keyword evidence="3 10" id="KW-0808">Transferase</keyword>
<dbReference type="Gene3D" id="3.90.550.10">
    <property type="entry name" value="Spore Coat Polysaccharide Biosynthesis Protein SpsA, Chain A"/>
    <property type="match status" value="1"/>
</dbReference>
<feature type="domain" description="Glycosyltransferase 2-like" evidence="9">
    <location>
        <begin position="8"/>
        <end position="170"/>
    </location>
</feature>
<evidence type="ECO:0000256" key="7">
    <source>
        <dbReference type="ARBA" id="ARBA00023136"/>
    </source>
</evidence>
<keyword evidence="2 10" id="KW-0328">Glycosyltransferase</keyword>
<feature type="transmembrane region" description="Helical" evidence="8">
    <location>
        <begin position="279"/>
        <end position="300"/>
    </location>
</feature>
<protein>
    <submittedName>
        <fullName evidence="10">Glycosyltransferase family 2 protein</fullName>
        <ecNumber evidence="10">2.4.-.-</ecNumber>
    </submittedName>
</protein>
<dbReference type="EMBL" id="JAUKPO010000011">
    <property type="protein sequence ID" value="MDO1448321.1"/>
    <property type="molecule type" value="Genomic_DNA"/>
</dbReference>
<dbReference type="PANTHER" id="PTHR48090:SF3">
    <property type="entry name" value="UNDECAPRENYL-PHOSPHATE 4-DEOXY-4-FORMAMIDO-L-ARABINOSE TRANSFERASE"/>
    <property type="match status" value="1"/>
</dbReference>
<evidence type="ECO:0000256" key="5">
    <source>
        <dbReference type="ARBA" id="ARBA00022985"/>
    </source>
</evidence>
<dbReference type="RefSeq" id="WP_302039124.1">
    <property type="nucleotide sequence ID" value="NZ_JAUKPO010000011.1"/>
</dbReference>
<keyword evidence="6 8" id="KW-1133">Transmembrane helix</keyword>
<dbReference type="InterPro" id="IPR050256">
    <property type="entry name" value="Glycosyltransferase_2"/>
</dbReference>
<keyword evidence="4 8" id="KW-0812">Transmembrane</keyword>
<gene>
    <name evidence="10" type="ORF">Q0590_18745</name>
</gene>
<keyword evidence="7 8" id="KW-0472">Membrane</keyword>
<evidence type="ECO:0000313" key="11">
    <source>
        <dbReference type="Proteomes" id="UP001168528"/>
    </source>
</evidence>
<dbReference type="EC" id="2.4.-.-" evidence="10"/>
<accession>A0ABT8R895</accession>
<comment type="caution">
    <text evidence="10">The sequence shown here is derived from an EMBL/GenBank/DDBJ whole genome shotgun (WGS) entry which is preliminary data.</text>
</comment>
<sequence length="322" mass="36786">MQQNPDISVVIPAKDEAESLPELCIWITRVMQENKFSYEVIIIDDGSQDESWNVISFLSNQNPAIKGIRFNRNYGKSAALDVGFKASIGKVVITMDADLQDSPDEIPELFNMITKQKYDLVSGWKKKRYDPVSKTIPSRFFNSVTSRISGIKLHDFNCGLKAYQQKVVKTIDLYGEMHRYIPVIAKWQGFSKITEKEVQHQPRKYGKTKFGWERFIFGFLDLLSITFVSKFRKRPMHFFGSMGSLSFVFGLAVAVGLVLDKAYAIHNKLPYRNATDHPFFYFAIVAIIVGVQLFLAGFLAELITTMNNKRTDEYLISEKVGL</sequence>
<feature type="transmembrane region" description="Helical" evidence="8">
    <location>
        <begin position="238"/>
        <end position="259"/>
    </location>
</feature>
<dbReference type="InterPro" id="IPR029044">
    <property type="entry name" value="Nucleotide-diphossugar_trans"/>
</dbReference>
<reference evidence="10" key="1">
    <citation type="submission" date="2023-07" db="EMBL/GenBank/DDBJ databases">
        <title>The genome sequence of Rhodocytophaga aerolata KACC 12507.</title>
        <authorList>
            <person name="Zhang X."/>
        </authorList>
    </citation>
    <scope>NUCLEOTIDE SEQUENCE</scope>
    <source>
        <strain evidence="10">KACC 12507</strain>
    </source>
</reference>